<name>A0A9E2L5A5_9SPIR</name>
<evidence type="ECO:0000256" key="2">
    <source>
        <dbReference type="ARBA" id="ARBA00022679"/>
    </source>
</evidence>
<evidence type="ECO:0000313" key="14">
    <source>
        <dbReference type="Proteomes" id="UP000823914"/>
    </source>
</evidence>
<dbReference type="Proteomes" id="UP000823914">
    <property type="component" value="Unassembled WGS sequence"/>
</dbReference>
<keyword evidence="7" id="KW-0862">Zinc</keyword>
<dbReference type="InterPro" id="IPR008921">
    <property type="entry name" value="DNA_pol3_clamp-load_cplx_C"/>
</dbReference>
<proteinExistence type="inferred from homology"/>
<dbReference type="NCBIfam" id="TIGR02397">
    <property type="entry name" value="dnaX_nterm"/>
    <property type="match status" value="1"/>
</dbReference>
<dbReference type="GO" id="GO:0003887">
    <property type="term" value="F:DNA-directed DNA polymerase activity"/>
    <property type="evidence" value="ECO:0007669"/>
    <property type="project" value="UniProtKB-KW"/>
</dbReference>
<dbReference type="Pfam" id="PF13177">
    <property type="entry name" value="DNA_pol3_delta2"/>
    <property type="match status" value="1"/>
</dbReference>
<evidence type="ECO:0000256" key="3">
    <source>
        <dbReference type="ARBA" id="ARBA00022695"/>
    </source>
</evidence>
<dbReference type="Pfam" id="PF22608">
    <property type="entry name" value="DNAX_ATPase_lid"/>
    <property type="match status" value="1"/>
</dbReference>
<dbReference type="InterPro" id="IPR001270">
    <property type="entry name" value="ClpA/B"/>
</dbReference>
<dbReference type="Pfam" id="PF12169">
    <property type="entry name" value="DNA_pol3_gamma3"/>
    <property type="match status" value="1"/>
</dbReference>
<dbReference type="InterPro" id="IPR012763">
    <property type="entry name" value="DNA_pol_III_sug/sutau_N"/>
</dbReference>
<comment type="function">
    <text evidence="11">DNA polymerase III is a complex, multichain enzyme responsible for most of the replicative synthesis in bacteria. This DNA polymerase also exhibits 3' to 5' exonuclease activity.</text>
</comment>
<dbReference type="Gene3D" id="1.10.8.60">
    <property type="match status" value="1"/>
</dbReference>
<dbReference type="FunFam" id="3.40.50.300:FF:000014">
    <property type="entry name" value="DNA polymerase III subunit gamma/tau"/>
    <property type="match status" value="1"/>
</dbReference>
<evidence type="ECO:0000256" key="5">
    <source>
        <dbReference type="ARBA" id="ARBA00022723"/>
    </source>
</evidence>
<keyword evidence="5" id="KW-0479">Metal-binding</keyword>
<keyword evidence="6 11" id="KW-0547">Nucleotide-binding</keyword>
<comment type="catalytic activity">
    <reaction evidence="10 11">
        <text>DNA(n) + a 2'-deoxyribonucleoside 5'-triphosphate = DNA(n+1) + diphosphate</text>
        <dbReference type="Rhea" id="RHEA:22508"/>
        <dbReference type="Rhea" id="RHEA-COMP:17339"/>
        <dbReference type="Rhea" id="RHEA-COMP:17340"/>
        <dbReference type="ChEBI" id="CHEBI:33019"/>
        <dbReference type="ChEBI" id="CHEBI:61560"/>
        <dbReference type="ChEBI" id="CHEBI:173112"/>
        <dbReference type="EC" id="2.7.7.7"/>
    </reaction>
</comment>
<keyword evidence="9 11" id="KW-0239">DNA-directed DNA polymerase</keyword>
<dbReference type="GO" id="GO:0006261">
    <property type="term" value="P:DNA-templated DNA replication"/>
    <property type="evidence" value="ECO:0007669"/>
    <property type="project" value="TreeGrafter"/>
</dbReference>
<evidence type="ECO:0000256" key="8">
    <source>
        <dbReference type="ARBA" id="ARBA00022840"/>
    </source>
</evidence>
<dbReference type="PANTHER" id="PTHR11669:SF0">
    <property type="entry name" value="PROTEIN STICHEL-LIKE 2"/>
    <property type="match status" value="1"/>
</dbReference>
<dbReference type="EMBL" id="JAHLFV010000234">
    <property type="protein sequence ID" value="MBU3850941.1"/>
    <property type="molecule type" value="Genomic_DNA"/>
</dbReference>
<evidence type="ECO:0000256" key="9">
    <source>
        <dbReference type="ARBA" id="ARBA00022932"/>
    </source>
</evidence>
<dbReference type="GO" id="GO:0046872">
    <property type="term" value="F:metal ion binding"/>
    <property type="evidence" value="ECO:0007669"/>
    <property type="project" value="UniProtKB-KW"/>
</dbReference>
<evidence type="ECO:0000256" key="11">
    <source>
        <dbReference type="RuleBase" id="RU364063"/>
    </source>
</evidence>
<feature type="domain" description="AAA+ ATPase" evidence="12">
    <location>
        <begin position="37"/>
        <end position="178"/>
    </location>
</feature>
<dbReference type="GO" id="GO:0009360">
    <property type="term" value="C:DNA polymerase III complex"/>
    <property type="evidence" value="ECO:0007669"/>
    <property type="project" value="InterPro"/>
</dbReference>
<gene>
    <name evidence="11 13" type="primary">dnaX</name>
    <name evidence="13" type="ORF">IAA16_10275</name>
</gene>
<keyword evidence="4 11" id="KW-0235">DNA replication</keyword>
<evidence type="ECO:0000259" key="12">
    <source>
        <dbReference type="SMART" id="SM00382"/>
    </source>
</evidence>
<evidence type="ECO:0000256" key="1">
    <source>
        <dbReference type="ARBA" id="ARBA00006360"/>
    </source>
</evidence>
<dbReference type="Gene3D" id="3.40.50.300">
    <property type="entry name" value="P-loop containing nucleotide triphosphate hydrolases"/>
    <property type="match status" value="1"/>
</dbReference>
<dbReference type="InterPro" id="IPR027417">
    <property type="entry name" value="P-loop_NTPase"/>
</dbReference>
<reference evidence="13" key="1">
    <citation type="journal article" date="2021" name="PeerJ">
        <title>Extensive microbial diversity within the chicken gut microbiome revealed by metagenomics and culture.</title>
        <authorList>
            <person name="Gilroy R."/>
            <person name="Ravi A."/>
            <person name="Getino M."/>
            <person name="Pursley I."/>
            <person name="Horton D.L."/>
            <person name="Alikhan N.F."/>
            <person name="Baker D."/>
            <person name="Gharbi K."/>
            <person name="Hall N."/>
            <person name="Watson M."/>
            <person name="Adriaenssens E.M."/>
            <person name="Foster-Nyarko E."/>
            <person name="Jarju S."/>
            <person name="Secka A."/>
            <person name="Antonio M."/>
            <person name="Oren A."/>
            <person name="Chaudhuri R.R."/>
            <person name="La Ragione R."/>
            <person name="Hildebrand F."/>
            <person name="Pallen M.J."/>
        </authorList>
    </citation>
    <scope>NUCLEOTIDE SEQUENCE</scope>
    <source>
        <strain evidence="13">Gambia15-2214</strain>
    </source>
</reference>
<comment type="subunit">
    <text evidence="11">DNA polymerase III contains a core (composed of alpha, epsilon and theta chains) that associates with a tau subunit. This core dimerizes to form the POLIII' complex. PolIII' associates with the gamma complex (composed of gamma, delta, delta', psi and chi chains) and with the beta chain to form the complete DNA polymerase III complex.</text>
</comment>
<dbReference type="CDD" id="cd18137">
    <property type="entry name" value="HLD_clamp_pol_III_gamma_tau"/>
    <property type="match status" value="1"/>
</dbReference>
<evidence type="ECO:0000256" key="4">
    <source>
        <dbReference type="ARBA" id="ARBA00022705"/>
    </source>
</evidence>
<dbReference type="SUPFAM" id="SSF48019">
    <property type="entry name" value="post-AAA+ oligomerization domain-like"/>
    <property type="match status" value="1"/>
</dbReference>
<comment type="similarity">
    <text evidence="1 11">Belongs to the DnaX/STICHEL family.</text>
</comment>
<dbReference type="NCBIfam" id="NF005173">
    <property type="entry name" value="PRK06647.1"/>
    <property type="match status" value="1"/>
</dbReference>
<dbReference type="EC" id="2.7.7.7" evidence="11"/>
<accession>A0A9E2L5A5</accession>
<evidence type="ECO:0000313" key="13">
    <source>
        <dbReference type="EMBL" id="MBU3850941.1"/>
    </source>
</evidence>
<dbReference type="GO" id="GO:0003677">
    <property type="term" value="F:DNA binding"/>
    <property type="evidence" value="ECO:0007669"/>
    <property type="project" value="InterPro"/>
</dbReference>
<dbReference type="NCBIfam" id="NF004046">
    <property type="entry name" value="PRK05563.1"/>
    <property type="match status" value="1"/>
</dbReference>
<keyword evidence="3 11" id="KW-0548">Nucleotidyltransferase</keyword>
<protein>
    <recommendedName>
        <fullName evidence="11">DNA polymerase III subunit gamma/tau</fullName>
        <ecNumber evidence="11">2.7.7.7</ecNumber>
    </recommendedName>
</protein>
<dbReference type="InterPro" id="IPR003593">
    <property type="entry name" value="AAA+_ATPase"/>
</dbReference>
<dbReference type="SUPFAM" id="SSF52540">
    <property type="entry name" value="P-loop containing nucleoside triphosphate hydrolases"/>
    <property type="match status" value="1"/>
</dbReference>
<organism evidence="13 14">
    <name type="scientific">Candidatus Treponema excrementipullorum</name>
    <dbReference type="NCBI Taxonomy" id="2838768"/>
    <lineage>
        <taxon>Bacteria</taxon>
        <taxon>Pseudomonadati</taxon>
        <taxon>Spirochaetota</taxon>
        <taxon>Spirochaetia</taxon>
        <taxon>Spirochaetales</taxon>
        <taxon>Treponemataceae</taxon>
        <taxon>Treponema</taxon>
    </lineage>
</organism>
<evidence type="ECO:0000256" key="10">
    <source>
        <dbReference type="ARBA" id="ARBA00049244"/>
    </source>
</evidence>
<comment type="caution">
    <text evidence="13">The sequence shown here is derived from an EMBL/GenBank/DDBJ whole genome shotgun (WGS) entry which is preliminary data.</text>
</comment>
<dbReference type="GO" id="GO:0005524">
    <property type="term" value="F:ATP binding"/>
    <property type="evidence" value="ECO:0007669"/>
    <property type="project" value="UniProtKB-KW"/>
</dbReference>
<dbReference type="InterPro" id="IPR050238">
    <property type="entry name" value="DNA_Rep/Repair_Clamp_Loader"/>
</dbReference>
<dbReference type="PANTHER" id="PTHR11669">
    <property type="entry name" value="REPLICATION FACTOR C / DNA POLYMERASE III GAMMA-TAU SUBUNIT"/>
    <property type="match status" value="1"/>
</dbReference>
<dbReference type="AlphaFoldDB" id="A0A9E2L5A5"/>
<dbReference type="InterPro" id="IPR022754">
    <property type="entry name" value="DNA_pol_III_gamma-3"/>
</dbReference>
<keyword evidence="2 11" id="KW-0808">Transferase</keyword>
<sequence length="629" mass="69533">MAYEVTATRRRPQDFDSLVGQEFVAATLKNAIERGNIAHAYLFSGPRGCGKTSSARILAKALNCLEGPTANPCGKCTNCQEITRGASLDVIEIDGASNTSVNDIRQIKDEVLFPPNSCRYKIYIIDEVHMLSTSAFNALLKTIEEPPPYVIFIFATTELHKVPATIKSRCQQFNFRLVSVEQLKELLAEAAKEINITADEEALYWIAKEATGSVRDAYTLFDQVVSFSGDHITYDKIRDTLGLVGLDLLNTLTEACAEGKSDEALEELDTIFQNGASIEQFIVNYADYFRSLLLIKSGVIKEALLGQSMERFSSKVLEQWSAPQLERGLSLLLGLYRDIRYSLSPRYEVDLAISRLCGLSHFVSMQDVHRVLERTGALLGGSNPFVEGGAVPPEHRQLSKENFTTKFIPPVFEEKKTASVMPGGVCDSREMERNQYLSGTQRNFSAQNGVPNGVFPNKNIAEEKTVASWGNTELSGQSVNNKPAEKSATFFGGSFQKLGGESPVETRGIQTAKRFSLDSVDMAQFKQAVLEELSLKHTSTASALVESLPWEISENHIRVTVPNLFSLNQLQKERAVVTQTMAALVGQDVVFEPQLKQDVSESKQKKQVPQQIDILCKVFKGSVIGVSKR</sequence>
<evidence type="ECO:0000256" key="7">
    <source>
        <dbReference type="ARBA" id="ARBA00022833"/>
    </source>
</evidence>
<reference evidence="13" key="2">
    <citation type="submission" date="2021-04" db="EMBL/GenBank/DDBJ databases">
        <authorList>
            <person name="Gilroy R."/>
        </authorList>
    </citation>
    <scope>NUCLEOTIDE SEQUENCE</scope>
    <source>
        <strain evidence="13">Gambia15-2214</strain>
    </source>
</reference>
<dbReference type="PRINTS" id="PR00300">
    <property type="entry name" value="CLPPROTEASEA"/>
</dbReference>
<keyword evidence="8 11" id="KW-0067">ATP-binding</keyword>
<evidence type="ECO:0000256" key="6">
    <source>
        <dbReference type="ARBA" id="ARBA00022741"/>
    </source>
</evidence>
<dbReference type="SMART" id="SM00382">
    <property type="entry name" value="AAA"/>
    <property type="match status" value="1"/>
</dbReference>
<dbReference type="CDD" id="cd00009">
    <property type="entry name" value="AAA"/>
    <property type="match status" value="1"/>
</dbReference>
<dbReference type="Gene3D" id="1.20.272.10">
    <property type="match status" value="1"/>
</dbReference>
<dbReference type="InterPro" id="IPR045085">
    <property type="entry name" value="HLD_clamp_pol_III_gamma_tau"/>
</dbReference>